<evidence type="ECO:0000256" key="3">
    <source>
        <dbReference type="ARBA" id="ARBA00023239"/>
    </source>
</evidence>
<feature type="domain" description="Siroheme decarboxylase AsnC-like ligand binding" evidence="7">
    <location>
        <begin position="65"/>
        <end position="145"/>
    </location>
</feature>
<keyword evidence="3" id="KW-0456">Lyase</keyword>
<dbReference type="InterPro" id="IPR053953">
    <property type="entry name" value="NirdL-like_HTH"/>
</dbReference>
<dbReference type="EC" id="4.1.1.111" evidence="5"/>
<sequence length="153" mass="17496">MDASLDSVDKTLLNRIQSDFPIDARPFARIAEELGLSEEQVLNRVQRLRQNDVIRRIGGNFSPEKLGYVSTLCACRVPEKDLDHFTSIVNSYPGVTHNYLRDNAFNVWFTFIAPSREDIEENLAEISEKTGISEILNLPATRVYKIRAHFNIK</sequence>
<evidence type="ECO:0000313" key="9">
    <source>
        <dbReference type="EMBL" id="MBA2881411.1"/>
    </source>
</evidence>
<dbReference type="Gene3D" id="1.10.10.10">
    <property type="entry name" value="Winged helix-like DNA-binding domain superfamily/Winged helix DNA-binding domain"/>
    <property type="match status" value="1"/>
</dbReference>
<reference evidence="9 10" key="1">
    <citation type="submission" date="2020-07" db="EMBL/GenBank/DDBJ databases">
        <title>Genomic Encyclopedia of Type Strains, Phase IV (KMG-IV): sequencing the most valuable type-strain genomes for metagenomic binning, comparative biology and taxonomic classification.</title>
        <authorList>
            <person name="Goeker M."/>
        </authorList>
    </citation>
    <scope>NUCLEOTIDE SEQUENCE [LARGE SCALE GENOMIC DNA]</scope>
    <source>
        <strain evidence="9 10">DSM 17721</strain>
    </source>
</reference>
<evidence type="ECO:0000313" key="10">
    <source>
        <dbReference type="Proteomes" id="UP000525298"/>
    </source>
</evidence>
<dbReference type="PANTHER" id="PTHR43413:SF1">
    <property type="entry name" value="SIROHEME DECARBOXYLASE NIRL SUBUNIT"/>
    <property type="match status" value="1"/>
</dbReference>
<name>A0A7W0C916_9BACT</name>
<dbReference type="EMBL" id="JACDUS010000004">
    <property type="protein sequence ID" value="MBA2881411.1"/>
    <property type="molecule type" value="Genomic_DNA"/>
</dbReference>
<comment type="similarity">
    <text evidence="4">Belongs to the Ahb/Nir family.</text>
</comment>
<evidence type="ECO:0000259" key="8">
    <source>
        <dbReference type="Pfam" id="PF22451"/>
    </source>
</evidence>
<dbReference type="Proteomes" id="UP000525298">
    <property type="component" value="Unassembled WGS sequence"/>
</dbReference>
<accession>A0A7W0C916</accession>
<organism evidence="9 10">
    <name type="scientific">Desulfosalsimonas propionicica</name>
    <dbReference type="NCBI Taxonomy" id="332175"/>
    <lineage>
        <taxon>Bacteria</taxon>
        <taxon>Pseudomonadati</taxon>
        <taxon>Thermodesulfobacteriota</taxon>
        <taxon>Desulfobacteria</taxon>
        <taxon>Desulfobacterales</taxon>
        <taxon>Desulfosalsimonadaceae</taxon>
        <taxon>Desulfosalsimonas</taxon>
    </lineage>
</organism>
<dbReference type="Pfam" id="PF22451">
    <property type="entry name" value="NirdL-like_HTH"/>
    <property type="match status" value="1"/>
</dbReference>
<dbReference type="InterPro" id="IPR019888">
    <property type="entry name" value="Tscrpt_reg_AsnC-like"/>
</dbReference>
<dbReference type="Gene3D" id="3.30.70.3460">
    <property type="match status" value="1"/>
</dbReference>
<keyword evidence="2" id="KW-0350">Heme biosynthesis</keyword>
<dbReference type="InterPro" id="IPR040523">
    <property type="entry name" value="AsnC_trans_reg2"/>
</dbReference>
<evidence type="ECO:0000256" key="4">
    <source>
        <dbReference type="ARBA" id="ARBA00023457"/>
    </source>
</evidence>
<comment type="catalytic activity">
    <reaction evidence="6">
        <text>siroheme + 2 H(+) = 12,18-didecarboxysiroheme + 2 CO2</text>
        <dbReference type="Rhea" id="RHEA:19093"/>
        <dbReference type="ChEBI" id="CHEBI:15378"/>
        <dbReference type="ChEBI" id="CHEBI:16526"/>
        <dbReference type="ChEBI" id="CHEBI:60052"/>
        <dbReference type="ChEBI" id="CHEBI:140497"/>
        <dbReference type="EC" id="4.1.1.111"/>
    </reaction>
</comment>
<dbReference type="Pfam" id="PF17805">
    <property type="entry name" value="AsnC_trans_reg2"/>
    <property type="match status" value="1"/>
</dbReference>
<evidence type="ECO:0000256" key="2">
    <source>
        <dbReference type="ARBA" id="ARBA00023133"/>
    </source>
</evidence>
<keyword evidence="10" id="KW-1185">Reference proteome</keyword>
<dbReference type="GO" id="GO:0003677">
    <property type="term" value="F:DNA binding"/>
    <property type="evidence" value="ECO:0007669"/>
    <property type="project" value="UniProtKB-KW"/>
</dbReference>
<dbReference type="InterPro" id="IPR050684">
    <property type="entry name" value="HTH-Siroheme_Decarb"/>
</dbReference>
<evidence type="ECO:0000256" key="5">
    <source>
        <dbReference type="ARBA" id="ARBA00023471"/>
    </source>
</evidence>
<dbReference type="SMART" id="SM00344">
    <property type="entry name" value="HTH_ASNC"/>
    <property type="match status" value="1"/>
</dbReference>
<dbReference type="UniPathway" id="UPA00252"/>
<dbReference type="AlphaFoldDB" id="A0A7W0C916"/>
<dbReference type="InterPro" id="IPR036390">
    <property type="entry name" value="WH_DNA-bd_sf"/>
</dbReference>
<dbReference type="RefSeq" id="WP_181551073.1">
    <property type="nucleotide sequence ID" value="NZ_JACDUS010000004.1"/>
</dbReference>
<comment type="pathway">
    <text evidence="1">Porphyrin-containing compound metabolism; protoheme biosynthesis.</text>
</comment>
<keyword evidence="9" id="KW-0238">DNA-binding</keyword>
<dbReference type="PANTHER" id="PTHR43413">
    <property type="entry name" value="TRANSCRIPTIONAL REGULATOR, ASNC FAMILY"/>
    <property type="match status" value="1"/>
</dbReference>
<dbReference type="GO" id="GO:0016829">
    <property type="term" value="F:lyase activity"/>
    <property type="evidence" value="ECO:0007669"/>
    <property type="project" value="UniProtKB-KW"/>
</dbReference>
<comment type="caution">
    <text evidence="9">The sequence shown here is derived from an EMBL/GenBank/DDBJ whole genome shotgun (WGS) entry which is preliminary data.</text>
</comment>
<dbReference type="InterPro" id="IPR036388">
    <property type="entry name" value="WH-like_DNA-bd_sf"/>
</dbReference>
<dbReference type="GO" id="GO:0006783">
    <property type="term" value="P:heme biosynthetic process"/>
    <property type="evidence" value="ECO:0007669"/>
    <property type="project" value="UniProtKB-KW"/>
</dbReference>
<gene>
    <name evidence="9" type="ORF">HNR65_001738</name>
</gene>
<evidence type="ECO:0000259" key="7">
    <source>
        <dbReference type="Pfam" id="PF17805"/>
    </source>
</evidence>
<evidence type="ECO:0000256" key="1">
    <source>
        <dbReference type="ARBA" id="ARBA00004744"/>
    </source>
</evidence>
<feature type="domain" description="Siroheme decarboxylase NirL-like HTH" evidence="8">
    <location>
        <begin position="9"/>
        <end position="55"/>
    </location>
</feature>
<dbReference type="SUPFAM" id="SSF46785">
    <property type="entry name" value="Winged helix' DNA-binding domain"/>
    <property type="match status" value="1"/>
</dbReference>
<evidence type="ECO:0000256" key="6">
    <source>
        <dbReference type="ARBA" id="ARBA00048470"/>
    </source>
</evidence>
<protein>
    <recommendedName>
        <fullName evidence="5">siroheme decarboxylase</fullName>
        <ecNumber evidence="5">4.1.1.111</ecNumber>
    </recommendedName>
</protein>
<proteinExistence type="inferred from homology"/>